<evidence type="ECO:0000256" key="8">
    <source>
        <dbReference type="ARBA" id="ARBA00022801"/>
    </source>
</evidence>
<reference evidence="22 23" key="1">
    <citation type="journal article" date="2022" name="Nat. Genet.">
        <title>Improved pea reference genome and pan-genome highlight genomic features and evolutionary characteristics.</title>
        <authorList>
            <person name="Yang T."/>
            <person name="Liu R."/>
            <person name="Luo Y."/>
            <person name="Hu S."/>
            <person name="Wang D."/>
            <person name="Wang C."/>
            <person name="Pandey M.K."/>
            <person name="Ge S."/>
            <person name="Xu Q."/>
            <person name="Li N."/>
            <person name="Li G."/>
            <person name="Huang Y."/>
            <person name="Saxena R.K."/>
            <person name="Ji Y."/>
            <person name="Li M."/>
            <person name="Yan X."/>
            <person name="He Y."/>
            <person name="Liu Y."/>
            <person name="Wang X."/>
            <person name="Xiang C."/>
            <person name="Varshney R.K."/>
            <person name="Ding H."/>
            <person name="Gao S."/>
            <person name="Zong X."/>
        </authorList>
    </citation>
    <scope>NUCLEOTIDE SEQUENCE [LARGE SCALE GENOMIC DNA]</scope>
    <source>
        <strain evidence="22 23">cv. Zhongwan 6</strain>
    </source>
</reference>
<evidence type="ECO:0000313" key="22">
    <source>
        <dbReference type="EMBL" id="KAI5384325.1"/>
    </source>
</evidence>
<evidence type="ECO:0000256" key="9">
    <source>
        <dbReference type="ARBA" id="ARBA00022821"/>
    </source>
</evidence>
<dbReference type="GO" id="GO:0098552">
    <property type="term" value="C:side of membrane"/>
    <property type="evidence" value="ECO:0007669"/>
    <property type="project" value="UniProtKB-KW"/>
</dbReference>
<sequence>MARVKFIICAFCMILVMADCQQHGPETIQDIGVNWGLLSTNPIDPRIVVNMLKDNAIKKVKIFDTDPWILSAFSGTDIEVMVGIPNDQLTKISGDIDEAEDWVKNNVSKHLHDGGVNIRYVSVGNEAFLKAYNGSFLKTTFPAMENIQKALNSAGLGGKIKVTSALNADVYDTSTDKPSGGHFRKDIYDVMKQIVKFLDENNSPFLVNIYPFLSLYQNDDFPKDYAFFDSPSRTITDDNNQYTNVFDANLDTLVWALKKAGHPKVSIMIGEIGWPTDGNKHANKNNAKRFYSGFLKKWASKKGSPLRPEPMIAYLFSLLDENTKSVAPGNFERHWGIFSYDGKPKFPIDLSGKDHDKMLVGAKGIRYLEQQWCVLDKDIKNMSSVVPAVSYACSLGDCTSLGPGCSCADLSAVGNASYAFNQFFQNNEQSVEACKFDGLATIVKKDPSPSNGNCVFPIQIYSGGTMLRGGAYMVKGLLIGFVLIFITFI</sequence>
<feature type="transmembrane region" description="Helical" evidence="19">
    <location>
        <begin position="469"/>
        <end position="488"/>
    </location>
</feature>
<dbReference type="Gene3D" id="1.20.58.1040">
    <property type="match status" value="1"/>
</dbReference>
<proteinExistence type="inferred from homology"/>
<feature type="chain" id="PRO_5039710157" description="glucan endo-1,3-beta-D-glucosidase" evidence="20">
    <location>
        <begin position="21"/>
        <end position="489"/>
    </location>
</feature>
<dbReference type="SMART" id="SM00768">
    <property type="entry name" value="X8"/>
    <property type="match status" value="1"/>
</dbReference>
<dbReference type="OrthoDB" id="408788at2759"/>
<keyword evidence="14 18" id="KW-0326">Glycosidase</keyword>
<keyword evidence="19" id="KW-0812">Transmembrane</keyword>
<dbReference type="GO" id="GO:0005975">
    <property type="term" value="P:carbohydrate metabolic process"/>
    <property type="evidence" value="ECO:0007669"/>
    <property type="project" value="InterPro"/>
</dbReference>
<keyword evidence="19" id="KW-1133">Transmembrane helix</keyword>
<evidence type="ECO:0000313" key="23">
    <source>
        <dbReference type="Proteomes" id="UP001058974"/>
    </source>
</evidence>
<keyword evidence="6" id="KW-0336">GPI-anchor</keyword>
<evidence type="ECO:0000256" key="1">
    <source>
        <dbReference type="ARBA" id="ARBA00000382"/>
    </source>
</evidence>
<dbReference type="Pfam" id="PF00332">
    <property type="entry name" value="Glyco_hydro_17"/>
    <property type="match status" value="1"/>
</dbReference>
<evidence type="ECO:0000256" key="7">
    <source>
        <dbReference type="ARBA" id="ARBA00022729"/>
    </source>
</evidence>
<dbReference type="SUPFAM" id="SSF51445">
    <property type="entry name" value="(Trans)glycosidases"/>
    <property type="match status" value="1"/>
</dbReference>
<comment type="catalytic activity">
    <reaction evidence="1">
        <text>Hydrolysis of (1-&gt;3)-beta-D-glucosidic linkages in (1-&gt;3)-beta-D-glucans.</text>
        <dbReference type="EC" id="3.2.1.39"/>
    </reaction>
</comment>
<keyword evidence="12" id="KW-0325">Glycoprotein</keyword>
<dbReference type="InterPro" id="IPR017853">
    <property type="entry name" value="GH"/>
</dbReference>
<dbReference type="AlphaFoldDB" id="A0A9D4VKH6"/>
<accession>A0A9D4VKH6</accession>
<evidence type="ECO:0000256" key="11">
    <source>
        <dbReference type="ARBA" id="ARBA00023157"/>
    </source>
</evidence>
<evidence type="ECO:0000256" key="4">
    <source>
        <dbReference type="ARBA" id="ARBA00012780"/>
    </source>
</evidence>
<dbReference type="FunFam" id="1.20.58.1040:FF:000002">
    <property type="entry name" value="Glucan endo-1,3-beta-glucosidase 8"/>
    <property type="match status" value="1"/>
</dbReference>
<evidence type="ECO:0000256" key="3">
    <source>
        <dbReference type="ARBA" id="ARBA00008773"/>
    </source>
</evidence>
<keyword evidence="11" id="KW-1015">Disulfide bond</keyword>
<keyword evidence="10 19" id="KW-0472">Membrane</keyword>
<keyword evidence="5" id="KW-1003">Cell membrane</keyword>
<name>A0A9D4VKH6_PEA</name>
<dbReference type="FunFam" id="3.20.20.80:FF:000008">
    <property type="entry name" value="Glucan endo-1,3-beta-glucosidase 5"/>
    <property type="match status" value="1"/>
</dbReference>
<keyword evidence="7 20" id="KW-0732">Signal</keyword>
<dbReference type="GO" id="GO:0042973">
    <property type="term" value="F:glucan endo-1,3-beta-D-glucosidase activity"/>
    <property type="evidence" value="ECO:0007669"/>
    <property type="project" value="UniProtKB-EC"/>
</dbReference>
<evidence type="ECO:0000256" key="12">
    <source>
        <dbReference type="ARBA" id="ARBA00023180"/>
    </source>
</evidence>
<evidence type="ECO:0000256" key="17">
    <source>
        <dbReference type="RuleBase" id="RU004335"/>
    </source>
</evidence>
<evidence type="ECO:0000256" key="15">
    <source>
        <dbReference type="ARBA" id="ARBA00033335"/>
    </source>
</evidence>
<comment type="caution">
    <text evidence="22">The sequence shown here is derived from an EMBL/GenBank/DDBJ whole genome shotgun (WGS) entry which is preliminary data.</text>
</comment>
<evidence type="ECO:0000256" key="2">
    <source>
        <dbReference type="ARBA" id="ARBA00004609"/>
    </source>
</evidence>
<feature type="signal peptide" evidence="20">
    <location>
        <begin position="1"/>
        <end position="20"/>
    </location>
</feature>
<dbReference type="Gramene" id="Psat7g050320.1">
    <property type="protein sequence ID" value="Psat7g050320.1.cds"/>
    <property type="gene ID" value="Psat7g050320"/>
</dbReference>
<dbReference type="Pfam" id="PF07983">
    <property type="entry name" value="X8"/>
    <property type="match status" value="1"/>
</dbReference>
<evidence type="ECO:0000256" key="18">
    <source>
        <dbReference type="RuleBase" id="RU004336"/>
    </source>
</evidence>
<keyword evidence="9" id="KW-0611">Plant defense</keyword>
<evidence type="ECO:0000256" key="13">
    <source>
        <dbReference type="ARBA" id="ARBA00023288"/>
    </source>
</evidence>
<keyword evidence="13" id="KW-0449">Lipoprotein</keyword>
<dbReference type="PROSITE" id="PS00587">
    <property type="entry name" value="GLYCOSYL_HYDROL_F17"/>
    <property type="match status" value="1"/>
</dbReference>
<evidence type="ECO:0000259" key="21">
    <source>
        <dbReference type="SMART" id="SM00768"/>
    </source>
</evidence>
<gene>
    <name evidence="22" type="ORF">KIW84_071366</name>
</gene>
<evidence type="ECO:0000256" key="5">
    <source>
        <dbReference type="ARBA" id="ARBA00022475"/>
    </source>
</evidence>
<keyword evidence="8 18" id="KW-0378">Hydrolase</keyword>
<dbReference type="EC" id="3.2.1.39" evidence="4"/>
<dbReference type="EMBL" id="JAMSHJ010000007">
    <property type="protein sequence ID" value="KAI5384325.1"/>
    <property type="molecule type" value="Genomic_DNA"/>
</dbReference>
<dbReference type="GO" id="GO:0006952">
    <property type="term" value="P:defense response"/>
    <property type="evidence" value="ECO:0007669"/>
    <property type="project" value="UniProtKB-KW"/>
</dbReference>
<dbReference type="Gramene" id="Psat07G0136600-T1">
    <property type="protein sequence ID" value="KAI5384325.1"/>
    <property type="gene ID" value="KIW84_071366"/>
</dbReference>
<comment type="similarity">
    <text evidence="3 17">Belongs to the glycosyl hydrolase 17 family.</text>
</comment>
<dbReference type="InterPro" id="IPR012946">
    <property type="entry name" value="X8"/>
</dbReference>
<dbReference type="GO" id="GO:0005886">
    <property type="term" value="C:plasma membrane"/>
    <property type="evidence" value="ECO:0007669"/>
    <property type="project" value="UniProtKB-SubCell"/>
</dbReference>
<dbReference type="InterPro" id="IPR044965">
    <property type="entry name" value="Glyco_hydro_17_plant"/>
</dbReference>
<protein>
    <recommendedName>
        <fullName evidence="4">glucan endo-1,3-beta-D-glucosidase</fullName>
        <ecNumber evidence="4">3.2.1.39</ecNumber>
    </recommendedName>
    <alternativeName>
        <fullName evidence="15">(1-&gt;3)-beta-glucan endohydrolase</fullName>
    </alternativeName>
    <alternativeName>
        <fullName evidence="16">Beta-1,3-endoglucanase</fullName>
    </alternativeName>
</protein>
<evidence type="ECO:0000256" key="6">
    <source>
        <dbReference type="ARBA" id="ARBA00022622"/>
    </source>
</evidence>
<evidence type="ECO:0000256" key="20">
    <source>
        <dbReference type="SAM" id="SignalP"/>
    </source>
</evidence>
<organism evidence="22 23">
    <name type="scientific">Pisum sativum</name>
    <name type="common">Garden pea</name>
    <name type="synonym">Lathyrus oleraceus</name>
    <dbReference type="NCBI Taxonomy" id="3888"/>
    <lineage>
        <taxon>Eukaryota</taxon>
        <taxon>Viridiplantae</taxon>
        <taxon>Streptophyta</taxon>
        <taxon>Embryophyta</taxon>
        <taxon>Tracheophyta</taxon>
        <taxon>Spermatophyta</taxon>
        <taxon>Magnoliopsida</taxon>
        <taxon>eudicotyledons</taxon>
        <taxon>Gunneridae</taxon>
        <taxon>Pentapetalae</taxon>
        <taxon>rosids</taxon>
        <taxon>fabids</taxon>
        <taxon>Fabales</taxon>
        <taxon>Fabaceae</taxon>
        <taxon>Papilionoideae</taxon>
        <taxon>50 kb inversion clade</taxon>
        <taxon>NPAAA clade</taxon>
        <taxon>Hologalegina</taxon>
        <taxon>IRL clade</taxon>
        <taxon>Fabeae</taxon>
        <taxon>Lathyrus</taxon>
    </lineage>
</organism>
<keyword evidence="23" id="KW-1185">Reference proteome</keyword>
<evidence type="ECO:0000256" key="10">
    <source>
        <dbReference type="ARBA" id="ARBA00023136"/>
    </source>
</evidence>
<dbReference type="Proteomes" id="UP001058974">
    <property type="component" value="Chromosome 7"/>
</dbReference>
<evidence type="ECO:0000256" key="19">
    <source>
        <dbReference type="SAM" id="Phobius"/>
    </source>
</evidence>
<evidence type="ECO:0000256" key="14">
    <source>
        <dbReference type="ARBA" id="ARBA00023295"/>
    </source>
</evidence>
<feature type="domain" description="X8" evidence="21">
    <location>
        <begin position="371"/>
        <end position="456"/>
    </location>
</feature>
<dbReference type="PANTHER" id="PTHR32227">
    <property type="entry name" value="GLUCAN ENDO-1,3-BETA-GLUCOSIDASE BG1-RELATED-RELATED"/>
    <property type="match status" value="1"/>
</dbReference>
<dbReference type="Gene3D" id="3.20.20.80">
    <property type="entry name" value="Glycosidases"/>
    <property type="match status" value="1"/>
</dbReference>
<evidence type="ECO:0000256" key="16">
    <source>
        <dbReference type="ARBA" id="ARBA00033417"/>
    </source>
</evidence>
<comment type="subcellular location">
    <subcellularLocation>
        <location evidence="2">Cell membrane</location>
        <topology evidence="2">Lipid-anchor</topology>
        <topology evidence="2">GPI-anchor</topology>
    </subcellularLocation>
</comment>
<dbReference type="InterPro" id="IPR000490">
    <property type="entry name" value="Glyco_hydro_17"/>
</dbReference>